<comment type="pathway">
    <text evidence="3 9 11">Amino-acid biosynthesis; L-histidine biosynthesis; L-histidine from 5-phospho-alpha-D-ribose 1-diphosphate: step 4/9.</text>
</comment>
<dbReference type="GO" id="GO:0000105">
    <property type="term" value="P:L-histidine biosynthetic process"/>
    <property type="evidence" value="ECO:0007669"/>
    <property type="project" value="UniProtKB-UniRule"/>
</dbReference>
<dbReference type="InterPro" id="IPR013785">
    <property type="entry name" value="Aldolase_TIM"/>
</dbReference>
<evidence type="ECO:0000256" key="8">
    <source>
        <dbReference type="ARBA" id="ARBA00023235"/>
    </source>
</evidence>
<name>A0A328BVK1_9BACT</name>
<dbReference type="OrthoDB" id="9807749at2"/>
<dbReference type="AlphaFoldDB" id="A0A328BVK1"/>
<dbReference type="NCBIfam" id="TIGR00007">
    <property type="entry name" value="1-(5-phosphoribosyl)-5-[(5-phosphoribosylamino)methylideneamino]imidazole-4-carboxamide isomerase"/>
    <property type="match status" value="1"/>
</dbReference>
<dbReference type="GO" id="GO:0005737">
    <property type="term" value="C:cytoplasm"/>
    <property type="evidence" value="ECO:0007669"/>
    <property type="project" value="UniProtKB-SubCell"/>
</dbReference>
<dbReference type="EMBL" id="QHKM01000001">
    <property type="protein sequence ID" value="RAK70076.1"/>
    <property type="molecule type" value="Genomic_DNA"/>
</dbReference>
<evidence type="ECO:0000256" key="10">
    <source>
        <dbReference type="RuleBase" id="RU003657"/>
    </source>
</evidence>
<dbReference type="GO" id="GO:0003949">
    <property type="term" value="F:1-(5-phosphoribosyl)-5-[(5-phosphoribosylamino)methylideneamino]imidazole-4-carboxamide isomerase activity"/>
    <property type="evidence" value="ECO:0007669"/>
    <property type="project" value="UniProtKB-UniRule"/>
</dbReference>
<protein>
    <recommendedName>
        <fullName evidence="9 11">1-(5-phosphoribosyl)-5-[(5-phosphoribosylamino)methylideneamino] imidazole-4-carboxamide isomerase</fullName>
        <ecNumber evidence="9 11">5.3.1.16</ecNumber>
    </recommendedName>
    <alternativeName>
        <fullName evidence="9">Phosphoribosylformimino-5-aminoimidazole carboxamide ribotide isomerase</fullName>
    </alternativeName>
</protein>
<dbReference type="EC" id="5.3.1.16" evidence="9 11"/>
<dbReference type="Gene3D" id="3.20.20.70">
    <property type="entry name" value="Aldolase class I"/>
    <property type="match status" value="1"/>
</dbReference>
<dbReference type="UniPathway" id="UPA00031">
    <property type="reaction ID" value="UER00009"/>
</dbReference>
<organism evidence="12 13">
    <name type="scientific">Hymenobacter edaphi</name>
    <dbReference type="NCBI Taxonomy" id="2211146"/>
    <lineage>
        <taxon>Bacteria</taxon>
        <taxon>Pseudomonadati</taxon>
        <taxon>Bacteroidota</taxon>
        <taxon>Cytophagia</taxon>
        <taxon>Cytophagales</taxon>
        <taxon>Hymenobacteraceae</taxon>
        <taxon>Hymenobacter</taxon>
    </lineage>
</organism>
<evidence type="ECO:0000256" key="6">
    <source>
        <dbReference type="ARBA" id="ARBA00022605"/>
    </source>
</evidence>
<feature type="active site" description="Proton donor" evidence="9">
    <location>
        <position position="130"/>
    </location>
</feature>
<evidence type="ECO:0000256" key="11">
    <source>
        <dbReference type="RuleBase" id="RU003658"/>
    </source>
</evidence>
<keyword evidence="13" id="KW-1185">Reference proteome</keyword>
<proteinExistence type="inferred from homology"/>
<dbReference type="GO" id="GO:0000162">
    <property type="term" value="P:L-tryptophan biosynthetic process"/>
    <property type="evidence" value="ECO:0007669"/>
    <property type="project" value="TreeGrafter"/>
</dbReference>
<dbReference type="PANTHER" id="PTHR43090">
    <property type="entry name" value="1-(5-PHOSPHORIBOSYL)-5-[(5-PHOSPHORIBOSYLAMINO)METHYLIDENEAMINO] IMIDAZOLE-4-CARBOXAMIDE ISOMERASE"/>
    <property type="match status" value="1"/>
</dbReference>
<accession>A0A328BVK1</accession>
<keyword evidence="5 9" id="KW-0963">Cytoplasm</keyword>
<reference evidence="13" key="1">
    <citation type="submission" date="2018-05" db="EMBL/GenBank/DDBJ databases">
        <authorList>
            <person name="Nie L."/>
        </authorList>
    </citation>
    <scope>NUCLEOTIDE SEQUENCE [LARGE SCALE GENOMIC DNA]</scope>
    <source>
        <strain evidence="13">NL</strain>
    </source>
</reference>
<evidence type="ECO:0000256" key="9">
    <source>
        <dbReference type="HAMAP-Rule" id="MF_01014"/>
    </source>
</evidence>
<dbReference type="InterPro" id="IPR023016">
    <property type="entry name" value="HisA/PriA"/>
</dbReference>
<comment type="caution">
    <text evidence="12">The sequence shown here is derived from an EMBL/GenBank/DDBJ whole genome shotgun (WGS) entry which is preliminary data.</text>
</comment>
<evidence type="ECO:0000256" key="4">
    <source>
        <dbReference type="ARBA" id="ARBA00009667"/>
    </source>
</evidence>
<dbReference type="FunFam" id="3.20.20.70:FF:000009">
    <property type="entry name" value="1-(5-phosphoribosyl)-5-[(5-phosphoribosylamino)methylideneamino] imidazole-4-carboxamide isomerase"/>
    <property type="match status" value="1"/>
</dbReference>
<dbReference type="InterPro" id="IPR044524">
    <property type="entry name" value="Isoase_HisA-like"/>
</dbReference>
<keyword evidence="7 9" id="KW-0368">Histidine biosynthesis</keyword>
<comment type="catalytic activity">
    <reaction evidence="1 9 11">
        <text>1-(5-phospho-beta-D-ribosyl)-5-[(5-phospho-beta-D-ribosylamino)methylideneamino]imidazole-4-carboxamide = 5-[(5-phospho-1-deoxy-D-ribulos-1-ylimino)methylamino]-1-(5-phospho-beta-D-ribosyl)imidazole-4-carboxamide</text>
        <dbReference type="Rhea" id="RHEA:15469"/>
        <dbReference type="ChEBI" id="CHEBI:58435"/>
        <dbReference type="ChEBI" id="CHEBI:58525"/>
        <dbReference type="EC" id="5.3.1.16"/>
    </reaction>
</comment>
<dbReference type="PANTHER" id="PTHR43090:SF2">
    <property type="entry name" value="1-(5-PHOSPHORIBOSYL)-5-[(5-PHOSPHORIBOSYLAMINO)METHYLIDENEAMINO] IMIDAZOLE-4-CARBOXAMIDE ISOMERASE"/>
    <property type="match status" value="1"/>
</dbReference>
<keyword evidence="8 9" id="KW-0413">Isomerase</keyword>
<gene>
    <name evidence="9 12" type="primary">hisA</name>
    <name evidence="12" type="ORF">DLM85_04280</name>
</gene>
<evidence type="ECO:0000256" key="5">
    <source>
        <dbReference type="ARBA" id="ARBA00022490"/>
    </source>
</evidence>
<dbReference type="CDD" id="cd04732">
    <property type="entry name" value="HisA"/>
    <property type="match status" value="1"/>
</dbReference>
<dbReference type="InterPro" id="IPR006063">
    <property type="entry name" value="HisA_bact_arch"/>
</dbReference>
<evidence type="ECO:0000256" key="2">
    <source>
        <dbReference type="ARBA" id="ARBA00004496"/>
    </source>
</evidence>
<comment type="subcellular location">
    <subcellularLocation>
        <location evidence="2 9 11">Cytoplasm</location>
    </subcellularLocation>
</comment>
<evidence type="ECO:0000313" key="13">
    <source>
        <dbReference type="Proteomes" id="UP000248553"/>
    </source>
</evidence>
<dbReference type="SUPFAM" id="SSF51366">
    <property type="entry name" value="Ribulose-phoshate binding barrel"/>
    <property type="match status" value="1"/>
</dbReference>
<comment type="similarity">
    <text evidence="4 9 10">Belongs to the HisA/HisF family.</text>
</comment>
<dbReference type="InterPro" id="IPR011060">
    <property type="entry name" value="RibuloseP-bd_barrel"/>
</dbReference>
<evidence type="ECO:0000256" key="1">
    <source>
        <dbReference type="ARBA" id="ARBA00000901"/>
    </source>
</evidence>
<dbReference type="Proteomes" id="UP000248553">
    <property type="component" value="Unassembled WGS sequence"/>
</dbReference>
<dbReference type="HAMAP" id="MF_01014">
    <property type="entry name" value="HisA"/>
    <property type="match status" value="1"/>
</dbReference>
<dbReference type="RefSeq" id="WP_111476810.1">
    <property type="nucleotide sequence ID" value="NZ_QHKM01000001.1"/>
</dbReference>
<dbReference type="Pfam" id="PF00977">
    <property type="entry name" value="His_biosynth"/>
    <property type="match status" value="1"/>
</dbReference>
<dbReference type="InterPro" id="IPR006062">
    <property type="entry name" value="His_biosynth"/>
</dbReference>
<evidence type="ECO:0000256" key="7">
    <source>
        <dbReference type="ARBA" id="ARBA00023102"/>
    </source>
</evidence>
<evidence type="ECO:0000256" key="3">
    <source>
        <dbReference type="ARBA" id="ARBA00005133"/>
    </source>
</evidence>
<feature type="active site" description="Proton acceptor" evidence="9">
    <location>
        <position position="8"/>
    </location>
</feature>
<evidence type="ECO:0000313" key="12">
    <source>
        <dbReference type="EMBL" id="RAK70076.1"/>
    </source>
</evidence>
<sequence length="239" mass="25665">MEIIPAIDLIGGQCVRLTEGDFAQQTTYDSDPLAVAQRFEQHGLRRLHLVDLDGARAKQPVNLAVLERLARHTTLHIDFGGGLQHEDAVRQAFDAGAAQITAGSIAVREPETVQHWLRTFGAGRIIIGADFRDEHIAINAWAEQSERTLQEFVAGYLAAGAHTFVCTDVRKDGKLQGPALETYQQLRGQLPAARLVASGGVTTVADLQALAALGMHGAIIGKAIYEGTISLAELAPFVA</sequence>
<keyword evidence="6 9" id="KW-0028">Amino-acid biosynthesis</keyword>